<dbReference type="InterPro" id="IPR050936">
    <property type="entry name" value="AP-1-like"/>
</dbReference>
<evidence type="ECO:0000256" key="2">
    <source>
        <dbReference type="ARBA" id="ARBA00023242"/>
    </source>
</evidence>
<feature type="compositionally biased region" description="Polar residues" evidence="3">
    <location>
        <begin position="85"/>
        <end position="111"/>
    </location>
</feature>
<gene>
    <name evidence="5" type="ORF">ASPCAL01386</name>
</gene>
<feature type="region of interest" description="Disordered" evidence="3">
    <location>
        <begin position="80"/>
        <end position="164"/>
    </location>
</feature>
<dbReference type="InterPro" id="IPR004827">
    <property type="entry name" value="bZIP"/>
</dbReference>
<evidence type="ECO:0000313" key="5">
    <source>
        <dbReference type="EMBL" id="CEL01808.1"/>
    </source>
</evidence>
<dbReference type="Gene3D" id="1.20.5.170">
    <property type="match status" value="1"/>
</dbReference>
<dbReference type="Proteomes" id="UP000054771">
    <property type="component" value="Unassembled WGS sequence"/>
</dbReference>
<reference evidence="6" key="1">
    <citation type="journal article" date="2016" name="Genome Announc.">
        <title>Draft genome sequences of fungus Aspergillus calidoustus.</title>
        <authorList>
            <person name="Horn F."/>
            <person name="Linde J."/>
            <person name="Mattern D.J."/>
            <person name="Walther G."/>
            <person name="Guthke R."/>
            <person name="Scherlach K."/>
            <person name="Martin K."/>
            <person name="Brakhage A.A."/>
            <person name="Petzke L."/>
            <person name="Valiante V."/>
        </authorList>
    </citation>
    <scope>NUCLEOTIDE SEQUENCE [LARGE SCALE GENOMIC DNA]</scope>
    <source>
        <strain evidence="6">SF006504</strain>
    </source>
</reference>
<protein>
    <recommendedName>
        <fullName evidence="4">BZIP domain-containing protein</fullName>
    </recommendedName>
</protein>
<dbReference type="SUPFAM" id="SSF57959">
    <property type="entry name" value="Leucine zipper domain"/>
    <property type="match status" value="1"/>
</dbReference>
<dbReference type="Pfam" id="PF00170">
    <property type="entry name" value="bZIP_1"/>
    <property type="match status" value="1"/>
</dbReference>
<evidence type="ECO:0000256" key="3">
    <source>
        <dbReference type="SAM" id="MobiDB-lite"/>
    </source>
</evidence>
<dbReference type="AlphaFoldDB" id="A0A0U5FQP2"/>
<sequence length="285" mass="31603">MDAYSYSQPTSPSYFQSLPLIMPLDPDSEAPLYFRDRLNNMSGYQDFDLFSAAYPDNAHATTTTTTNHAIQPLMHIETNFGKMPQPTSASQMLNQSPTFPSASSSPVTPTLLSDCDSQHESDGSQSYSADPTMPKHTTQSVKRRMQNRQAQRRFRERKEERQQSLEQKAVNLEKQHKELSEEFRHKCDEASQLLREKESLKGEIEDLRKRWRLMVGLLQRPNGAQSLATLLAGDSLGLSSGSGSVTPESAPAATAAAPLDELLGCLHALVVPAQSTTTPHNPSQR</sequence>
<dbReference type="EMBL" id="CDMC01000001">
    <property type="protein sequence ID" value="CEL01808.1"/>
    <property type="molecule type" value="Genomic_DNA"/>
</dbReference>
<feature type="domain" description="BZIP" evidence="4">
    <location>
        <begin position="137"/>
        <end position="200"/>
    </location>
</feature>
<dbReference type="OrthoDB" id="10422287at2759"/>
<dbReference type="PANTHER" id="PTHR40621:SF6">
    <property type="entry name" value="AP-1-LIKE TRANSCRIPTION FACTOR YAP1-RELATED"/>
    <property type="match status" value="1"/>
</dbReference>
<dbReference type="PROSITE" id="PS00036">
    <property type="entry name" value="BZIP_BASIC"/>
    <property type="match status" value="1"/>
</dbReference>
<dbReference type="GO" id="GO:0000976">
    <property type="term" value="F:transcription cis-regulatory region binding"/>
    <property type="evidence" value="ECO:0007669"/>
    <property type="project" value="InterPro"/>
</dbReference>
<organism evidence="5 6">
    <name type="scientific">Aspergillus calidoustus</name>
    <dbReference type="NCBI Taxonomy" id="454130"/>
    <lineage>
        <taxon>Eukaryota</taxon>
        <taxon>Fungi</taxon>
        <taxon>Dikarya</taxon>
        <taxon>Ascomycota</taxon>
        <taxon>Pezizomycotina</taxon>
        <taxon>Eurotiomycetes</taxon>
        <taxon>Eurotiomycetidae</taxon>
        <taxon>Eurotiales</taxon>
        <taxon>Aspergillaceae</taxon>
        <taxon>Aspergillus</taxon>
        <taxon>Aspergillus subgen. Nidulantes</taxon>
    </lineage>
</organism>
<evidence type="ECO:0000313" key="6">
    <source>
        <dbReference type="Proteomes" id="UP000054771"/>
    </source>
</evidence>
<accession>A0A0U5FQP2</accession>
<proteinExistence type="predicted"/>
<dbReference type="SMART" id="SM00338">
    <property type="entry name" value="BRLZ"/>
    <property type="match status" value="1"/>
</dbReference>
<evidence type="ECO:0000259" key="4">
    <source>
        <dbReference type="PROSITE" id="PS50217"/>
    </source>
</evidence>
<dbReference type="PANTHER" id="PTHR40621">
    <property type="entry name" value="TRANSCRIPTION FACTOR KAPC-RELATED"/>
    <property type="match status" value="1"/>
</dbReference>
<feature type="compositionally biased region" description="Polar residues" evidence="3">
    <location>
        <begin position="123"/>
        <end position="140"/>
    </location>
</feature>
<dbReference type="GO" id="GO:0090575">
    <property type="term" value="C:RNA polymerase II transcription regulator complex"/>
    <property type="evidence" value="ECO:0007669"/>
    <property type="project" value="TreeGrafter"/>
</dbReference>
<evidence type="ECO:0000256" key="1">
    <source>
        <dbReference type="ARBA" id="ARBA00004123"/>
    </source>
</evidence>
<dbReference type="GO" id="GO:0001228">
    <property type="term" value="F:DNA-binding transcription activator activity, RNA polymerase II-specific"/>
    <property type="evidence" value="ECO:0007669"/>
    <property type="project" value="TreeGrafter"/>
</dbReference>
<feature type="compositionally biased region" description="Basic residues" evidence="3">
    <location>
        <begin position="141"/>
        <end position="155"/>
    </location>
</feature>
<keyword evidence="6" id="KW-1185">Reference proteome</keyword>
<keyword evidence="2" id="KW-0539">Nucleus</keyword>
<dbReference type="InterPro" id="IPR046347">
    <property type="entry name" value="bZIP_sf"/>
</dbReference>
<name>A0A0U5FQP2_ASPCI</name>
<dbReference type="STRING" id="454130.A0A0U5FQP2"/>
<comment type="subcellular location">
    <subcellularLocation>
        <location evidence="1">Nucleus</location>
    </subcellularLocation>
</comment>
<dbReference type="PROSITE" id="PS50217">
    <property type="entry name" value="BZIP"/>
    <property type="match status" value="1"/>
</dbReference>